<feature type="domain" description="ABC transmembrane type-1" evidence="9">
    <location>
        <begin position="135"/>
        <end position="324"/>
    </location>
</feature>
<keyword evidence="6 7" id="KW-0472">Membrane</keyword>
<dbReference type="CDD" id="cd06261">
    <property type="entry name" value="TM_PBP2"/>
    <property type="match status" value="1"/>
</dbReference>
<feature type="compositionally biased region" description="Low complexity" evidence="8">
    <location>
        <begin position="20"/>
        <end position="37"/>
    </location>
</feature>
<dbReference type="RefSeq" id="WP_191794324.1">
    <property type="nucleotide sequence ID" value="NZ_JACSQQ010000002.1"/>
</dbReference>
<evidence type="ECO:0000256" key="2">
    <source>
        <dbReference type="ARBA" id="ARBA00022448"/>
    </source>
</evidence>
<evidence type="ECO:0000256" key="1">
    <source>
        <dbReference type="ARBA" id="ARBA00004651"/>
    </source>
</evidence>
<comment type="similarity">
    <text evidence="7">Belongs to the binding-protein-dependent transport system permease family.</text>
</comment>
<keyword evidence="3" id="KW-1003">Cell membrane</keyword>
<dbReference type="PANTHER" id="PTHR43386">
    <property type="entry name" value="OLIGOPEPTIDE TRANSPORT SYSTEM PERMEASE PROTEIN APPC"/>
    <property type="match status" value="1"/>
</dbReference>
<dbReference type="PANTHER" id="PTHR43386:SF25">
    <property type="entry name" value="PEPTIDE ABC TRANSPORTER PERMEASE PROTEIN"/>
    <property type="match status" value="1"/>
</dbReference>
<feature type="transmembrane region" description="Helical" evidence="7">
    <location>
        <begin position="136"/>
        <end position="162"/>
    </location>
</feature>
<feature type="transmembrane region" description="Helical" evidence="7">
    <location>
        <begin position="174"/>
        <end position="195"/>
    </location>
</feature>
<keyword evidence="2 7" id="KW-0813">Transport</keyword>
<dbReference type="InterPro" id="IPR000515">
    <property type="entry name" value="MetI-like"/>
</dbReference>
<reference evidence="10 11" key="1">
    <citation type="submission" date="2020-08" db="EMBL/GenBank/DDBJ databases">
        <title>A Genomic Blueprint of the Chicken Gut Microbiome.</title>
        <authorList>
            <person name="Gilroy R."/>
            <person name="Ravi A."/>
            <person name="Getino M."/>
            <person name="Pursley I."/>
            <person name="Horton D.L."/>
            <person name="Alikhan N.-F."/>
            <person name="Baker D."/>
            <person name="Gharbi K."/>
            <person name="Hall N."/>
            <person name="Watson M."/>
            <person name="Adriaenssens E.M."/>
            <person name="Foster-Nyarko E."/>
            <person name="Jarju S."/>
            <person name="Secka A."/>
            <person name="Antonio M."/>
            <person name="Oren A."/>
            <person name="Chaudhuri R."/>
            <person name="La Ragione R.M."/>
            <person name="Hildebrand F."/>
            <person name="Pallen M.J."/>
        </authorList>
    </citation>
    <scope>NUCLEOTIDE SEQUENCE [LARGE SCALE GENOMIC DNA]</scope>
    <source>
        <strain evidence="10 11">Sa4CUA1</strain>
    </source>
</reference>
<dbReference type="SUPFAM" id="SSF161098">
    <property type="entry name" value="MetI-like"/>
    <property type="match status" value="1"/>
</dbReference>
<evidence type="ECO:0000259" key="9">
    <source>
        <dbReference type="PROSITE" id="PS50928"/>
    </source>
</evidence>
<evidence type="ECO:0000256" key="8">
    <source>
        <dbReference type="SAM" id="MobiDB-lite"/>
    </source>
</evidence>
<keyword evidence="11" id="KW-1185">Reference proteome</keyword>
<keyword evidence="5 7" id="KW-1133">Transmembrane helix</keyword>
<comment type="subcellular location">
    <subcellularLocation>
        <location evidence="1 7">Cell membrane</location>
        <topology evidence="1 7">Multi-pass membrane protein</topology>
    </subcellularLocation>
</comment>
<dbReference type="Gene3D" id="1.10.3720.10">
    <property type="entry name" value="MetI-like"/>
    <property type="match status" value="1"/>
</dbReference>
<proteinExistence type="inferred from homology"/>
<evidence type="ECO:0000256" key="7">
    <source>
        <dbReference type="RuleBase" id="RU363032"/>
    </source>
</evidence>
<protein>
    <submittedName>
        <fullName evidence="10">ABC transporter permease</fullName>
    </submittedName>
</protein>
<dbReference type="InterPro" id="IPR050366">
    <property type="entry name" value="BP-dependent_transpt_permease"/>
</dbReference>
<feature type="transmembrane region" description="Helical" evidence="7">
    <location>
        <begin position="74"/>
        <end position="95"/>
    </location>
</feature>
<evidence type="ECO:0000256" key="6">
    <source>
        <dbReference type="ARBA" id="ARBA00023136"/>
    </source>
</evidence>
<keyword evidence="4 7" id="KW-0812">Transmembrane</keyword>
<evidence type="ECO:0000313" key="11">
    <source>
        <dbReference type="Proteomes" id="UP000641803"/>
    </source>
</evidence>
<gene>
    <name evidence="10" type="ORF">H9652_01390</name>
</gene>
<dbReference type="InterPro" id="IPR035906">
    <property type="entry name" value="MetI-like_sf"/>
</dbReference>
<evidence type="ECO:0000313" key="10">
    <source>
        <dbReference type="EMBL" id="MBD7949059.1"/>
    </source>
</evidence>
<dbReference type="EMBL" id="JACSQQ010000002">
    <property type="protein sequence ID" value="MBD7949059.1"/>
    <property type="molecule type" value="Genomic_DNA"/>
</dbReference>
<feature type="transmembrane region" description="Helical" evidence="7">
    <location>
        <begin position="201"/>
        <end position="217"/>
    </location>
</feature>
<evidence type="ECO:0000256" key="5">
    <source>
        <dbReference type="ARBA" id="ARBA00022989"/>
    </source>
</evidence>
<dbReference type="PROSITE" id="PS50928">
    <property type="entry name" value="ABC_TM1"/>
    <property type="match status" value="1"/>
</dbReference>
<comment type="caution">
    <text evidence="10">The sequence shown here is derived from an EMBL/GenBank/DDBJ whole genome shotgun (WGS) entry which is preliminary data.</text>
</comment>
<evidence type="ECO:0000256" key="3">
    <source>
        <dbReference type="ARBA" id="ARBA00022475"/>
    </source>
</evidence>
<dbReference type="Pfam" id="PF00528">
    <property type="entry name" value="BPD_transp_1"/>
    <property type="match status" value="1"/>
</dbReference>
<dbReference type="Proteomes" id="UP000641803">
    <property type="component" value="Unassembled WGS sequence"/>
</dbReference>
<feature type="transmembrane region" description="Helical" evidence="7">
    <location>
        <begin position="256"/>
        <end position="282"/>
    </location>
</feature>
<feature type="transmembrane region" description="Helical" evidence="7">
    <location>
        <begin position="302"/>
        <end position="320"/>
    </location>
</feature>
<evidence type="ECO:0000256" key="4">
    <source>
        <dbReference type="ARBA" id="ARBA00022692"/>
    </source>
</evidence>
<accession>A0ABR8RMM8</accession>
<feature type="region of interest" description="Disordered" evidence="8">
    <location>
        <begin position="1"/>
        <end position="37"/>
    </location>
</feature>
<name>A0ABR8RMM8_9CELL</name>
<organism evidence="10 11">
    <name type="scientific">Oerskovia rustica</name>
    <dbReference type="NCBI Taxonomy" id="2762237"/>
    <lineage>
        <taxon>Bacteria</taxon>
        <taxon>Bacillati</taxon>
        <taxon>Actinomycetota</taxon>
        <taxon>Actinomycetes</taxon>
        <taxon>Micrococcales</taxon>
        <taxon>Cellulomonadaceae</taxon>
        <taxon>Oerskovia</taxon>
    </lineage>
</organism>
<sequence>MTARLDTYTVPETLPPDVSAPDGPDAPAGPDAPHAHAALAGPAPLEAAHRRTRGVRSSARTLGRSGLAVLRRPGLLLAVLFLLLVVAWALAPGVFAAQDPITGVPTDRLQAPSAEHLFGTDHLGRDVYARVVHGSWLSLSATVIAVALGLSVGSLLGLLAGFLRGWVDDVVGRVVDVLLAVPSLLLSLAIITVLGFGTVKVAIAVGITTIAAFARVMRAEALRTSSTTYVEAARASGVRWYTVLRRHILPNSAGPVVALTALELGSSVLAISALSFLGYGAAPPTPEWGALVSGGRDYLASAWWLTTLPGLVIVAVVLSANRISRSLEKDGEDR</sequence>